<feature type="domain" description="MHD1" evidence="2">
    <location>
        <begin position="698"/>
        <end position="819"/>
    </location>
</feature>
<evidence type="ECO:0000313" key="5">
    <source>
        <dbReference type="Proteomes" id="UP000001514"/>
    </source>
</evidence>
<evidence type="ECO:0000313" key="4">
    <source>
        <dbReference type="EMBL" id="EFJ31670.1"/>
    </source>
</evidence>
<dbReference type="Gene3D" id="1.10.357.50">
    <property type="match status" value="1"/>
</dbReference>
<dbReference type="HOGENOM" id="CLU_250986_0_0_1"/>
<accession>D8R8B6</accession>
<feature type="region of interest" description="Disordered" evidence="1">
    <location>
        <begin position="1319"/>
        <end position="1339"/>
    </location>
</feature>
<feature type="domain" description="MHD2" evidence="3">
    <location>
        <begin position="956"/>
        <end position="1067"/>
    </location>
</feature>
<dbReference type="InterPro" id="IPR004182">
    <property type="entry name" value="GRAM"/>
</dbReference>
<gene>
    <name evidence="4" type="ORF">SELMODRAFT_439923</name>
</gene>
<dbReference type="InterPro" id="IPR014772">
    <property type="entry name" value="Munc13_dom-2"/>
</dbReference>
<protein>
    <recommendedName>
        <fullName evidence="6">MHD1 domain-containing protein</fullName>
    </recommendedName>
</protein>
<dbReference type="InterPro" id="IPR008528">
    <property type="entry name" value="unc-13_homologue"/>
</dbReference>
<name>D8R8B6_SELML</name>
<dbReference type="Gene3D" id="2.60.40.150">
    <property type="entry name" value="C2 domain"/>
    <property type="match status" value="1"/>
</dbReference>
<reference evidence="4 5" key="1">
    <citation type="journal article" date="2011" name="Science">
        <title>The Selaginella genome identifies genetic changes associated with the evolution of vascular plants.</title>
        <authorList>
            <person name="Banks J.A."/>
            <person name="Nishiyama T."/>
            <person name="Hasebe M."/>
            <person name="Bowman J.L."/>
            <person name="Gribskov M."/>
            <person name="dePamphilis C."/>
            <person name="Albert V.A."/>
            <person name="Aono N."/>
            <person name="Aoyama T."/>
            <person name="Ambrose B.A."/>
            <person name="Ashton N.W."/>
            <person name="Axtell M.J."/>
            <person name="Barker E."/>
            <person name="Barker M.S."/>
            <person name="Bennetzen J.L."/>
            <person name="Bonawitz N.D."/>
            <person name="Chapple C."/>
            <person name="Cheng C."/>
            <person name="Correa L.G."/>
            <person name="Dacre M."/>
            <person name="DeBarry J."/>
            <person name="Dreyer I."/>
            <person name="Elias M."/>
            <person name="Engstrom E.M."/>
            <person name="Estelle M."/>
            <person name="Feng L."/>
            <person name="Finet C."/>
            <person name="Floyd S.K."/>
            <person name="Frommer W.B."/>
            <person name="Fujita T."/>
            <person name="Gramzow L."/>
            <person name="Gutensohn M."/>
            <person name="Harholt J."/>
            <person name="Hattori M."/>
            <person name="Heyl A."/>
            <person name="Hirai T."/>
            <person name="Hiwatashi Y."/>
            <person name="Ishikawa M."/>
            <person name="Iwata M."/>
            <person name="Karol K.G."/>
            <person name="Koehler B."/>
            <person name="Kolukisaoglu U."/>
            <person name="Kubo M."/>
            <person name="Kurata T."/>
            <person name="Lalonde S."/>
            <person name="Li K."/>
            <person name="Li Y."/>
            <person name="Litt A."/>
            <person name="Lyons E."/>
            <person name="Manning G."/>
            <person name="Maruyama T."/>
            <person name="Michael T.P."/>
            <person name="Mikami K."/>
            <person name="Miyazaki S."/>
            <person name="Morinaga S."/>
            <person name="Murata T."/>
            <person name="Mueller-Roeber B."/>
            <person name="Nelson D.R."/>
            <person name="Obara M."/>
            <person name="Oguri Y."/>
            <person name="Olmstead R.G."/>
            <person name="Onodera N."/>
            <person name="Petersen B.L."/>
            <person name="Pils B."/>
            <person name="Prigge M."/>
            <person name="Rensing S.A."/>
            <person name="Riano-Pachon D.M."/>
            <person name="Roberts A.W."/>
            <person name="Sato Y."/>
            <person name="Scheller H.V."/>
            <person name="Schulz B."/>
            <person name="Schulz C."/>
            <person name="Shakirov E.V."/>
            <person name="Shibagaki N."/>
            <person name="Shinohara N."/>
            <person name="Shippen D.E."/>
            <person name="Soerensen I."/>
            <person name="Sotooka R."/>
            <person name="Sugimoto N."/>
            <person name="Sugita M."/>
            <person name="Sumikawa N."/>
            <person name="Tanurdzic M."/>
            <person name="Theissen G."/>
            <person name="Ulvskov P."/>
            <person name="Wakazuki S."/>
            <person name="Weng J.K."/>
            <person name="Willats W.W."/>
            <person name="Wipf D."/>
            <person name="Wolf P.G."/>
            <person name="Yang L."/>
            <person name="Zimmer A.D."/>
            <person name="Zhu Q."/>
            <person name="Mitros T."/>
            <person name="Hellsten U."/>
            <person name="Loque D."/>
            <person name="Otillar R."/>
            <person name="Salamov A."/>
            <person name="Schmutz J."/>
            <person name="Shapiro H."/>
            <person name="Lindquist E."/>
            <person name="Lucas S."/>
            <person name="Rokhsar D."/>
            <person name="Grigoriev I.V."/>
        </authorList>
    </citation>
    <scope>NUCLEOTIDE SEQUENCE [LARGE SCALE GENOMIC DNA]</scope>
</reference>
<dbReference type="eggNOG" id="ENOG502R83S">
    <property type="taxonomic scope" value="Eukaryota"/>
</dbReference>
<dbReference type="Proteomes" id="UP000001514">
    <property type="component" value="Unassembled WGS sequence"/>
</dbReference>
<feature type="compositionally biased region" description="Basic and acidic residues" evidence="1">
    <location>
        <begin position="1319"/>
        <end position="1329"/>
    </location>
</feature>
<dbReference type="PANTHER" id="PTHR31280">
    <property type="entry name" value="PROTEIN UNC-13 HOMOLOG"/>
    <property type="match status" value="1"/>
</dbReference>
<keyword evidence="5" id="KW-1185">Reference proteome</keyword>
<organism evidence="5">
    <name type="scientific">Selaginella moellendorffii</name>
    <name type="common">Spikemoss</name>
    <dbReference type="NCBI Taxonomy" id="88036"/>
    <lineage>
        <taxon>Eukaryota</taxon>
        <taxon>Viridiplantae</taxon>
        <taxon>Streptophyta</taxon>
        <taxon>Embryophyta</taxon>
        <taxon>Tracheophyta</taxon>
        <taxon>Lycopodiopsida</taxon>
        <taxon>Selaginellales</taxon>
        <taxon>Selaginellaceae</taxon>
        <taxon>Selaginella</taxon>
    </lineage>
</organism>
<dbReference type="Gramene" id="EFJ31670">
    <property type="protein sequence ID" value="EFJ31670"/>
    <property type="gene ID" value="SELMODRAFT_439923"/>
</dbReference>
<evidence type="ECO:0000259" key="2">
    <source>
        <dbReference type="PROSITE" id="PS51258"/>
    </source>
</evidence>
<feature type="region of interest" description="Disordered" evidence="1">
    <location>
        <begin position="1390"/>
        <end position="1415"/>
    </location>
</feature>
<evidence type="ECO:0000259" key="3">
    <source>
        <dbReference type="PROSITE" id="PS51259"/>
    </source>
</evidence>
<dbReference type="Pfam" id="PF25761">
    <property type="entry name" value="TPR_PATROL1"/>
    <property type="match status" value="1"/>
</dbReference>
<feature type="region of interest" description="Disordered" evidence="1">
    <location>
        <begin position="1436"/>
        <end position="1457"/>
    </location>
</feature>
<dbReference type="PANTHER" id="PTHR31280:SF24">
    <property type="entry name" value="C2 DOMAIN-CONTAINING PROTEIN"/>
    <property type="match status" value="1"/>
</dbReference>
<dbReference type="InParanoid" id="D8R8B6"/>
<dbReference type="Pfam" id="PF02893">
    <property type="entry name" value="GRAM"/>
    <property type="match status" value="1"/>
</dbReference>
<sequence>MRILVPFGEREIKFLRRSGTPKSEGLLSTIPSKIALCPREFAARGRRDRMSAVLSRRTTPVRGLSLKDCDPERLVAPSSCILDGSFESPSSSSDEDCEISVPGDDSSSALRLPYTPPRKKWEVSVKNGIVTTKEVSVDEEISQFSGDEEEEVNDFSEDAYLCEAVLRSVFAVSSPARSLDDRLADAETVTGAFSTIDRAMLHSVKLRAQKAAQYRRAGLERQIHGFQRLIRFWLLELSLWLDALQNNQLQSVNLDQFEDPQIYERWKQQQMQEVSTLIAKLGERPSFSGFVQVDVVSVDNLKPLEVGCVSPLSCSREALKQLHVYSSVTVLPMRSGSEKFGTGDLGKEPTPAFLTDVVPSTGNAEWQAASPWIRVSSVQDKVLIEVWDRQIGGSSFRASGKSKLKKVAPWNQDPFLGQVIVSFSNIESQALSQGVMQGKTPLMSYMLADEKGRQKTSGIQLRFSCSCERFYRDAPSNKLLLRPPVPDVEKAFDALVSMAYKPQKKGNVDVAAQWHGIVAGFGFHYRIRKQRCSLGIVMVLARNFHINVHILSSIVEEWLPVCDSARGGQLTKDELGLHTAVVSMLVKPAIDAIENFQTVFAQNQPSGALSCLLKLLGLVLRWDPDPKEILIPLKSWIKHLSNVIKLVHGDVTELRTSFKDTFPEAVSLTAVAVPVYYKLVSAYVINCIRVAQVKMFTKDCESLIMEMLSFHKDIELAGEKCELLDLHGIFGDHINQLISTARTRMVDWVSSSITAEKWEPLSAQSGALFSFSVVDLYFMLGEVMDEMMTRLATLPFGNFYFKNVEDAICTAVRTYVELLEKLCLRDLPEETTAEGISSSELSISKALCVKLNNMNAVMEQHQDLERRLMETQRNSNGREPLETDADANNLSLFKILERHGSVKDGLNPKFEEIQRFTEQTIDNVVGSVVELLQVRIGRDLHLIFDEAAISDGETLDQNLQPLTGHLDQHLMVMNDSSHPVVFQKLITEICKALVFCLEEFALNRDEDPNPMTPKQRRLLEESLSFFYDYFYGDGQGLDGGQMDTITARLRQILACWDLDTRELCSLYWRAWDQFNTQEENRQPEVDGNSGTLHILDYLWLLKQRTDDEAHEIVEQQNFIANKRMMQFMFGLPKEEELVASYSCRNPQKVRGTLYVTPKHICFADTKMTLADSRNLYVVPIDRMMRIELSGKRSIVLIPFHQRPLEFSKLSDRDAVCKTIFDQVVGTGSHLEKCMSPIWSEKGRHAPLKSSNSAVKVFKCWRQGMLHKYSGTLLVTTAYILFTQDDKQKVIQMDHTSISKIHASRRGLRPSGVVIELKSGEDATSGEHADWTTSLESDSGEVSGVQVEAAGAEAAAAVERNHVERMRRADKAEEERGVAAARAKAGETIAGIASGSVPSPRRASSPAAPVWRDKDECEAAAKDRARLEKIAKEMADIAATRKQERETTANPRDLHDLS</sequence>
<dbReference type="PROSITE" id="PS51258">
    <property type="entry name" value="MHD1"/>
    <property type="match status" value="1"/>
</dbReference>
<dbReference type="Gene3D" id="2.30.29.30">
    <property type="entry name" value="Pleckstrin-homology domain (PH domain)/Phosphotyrosine-binding domain (PTB)"/>
    <property type="match status" value="1"/>
</dbReference>
<dbReference type="InterPro" id="IPR014770">
    <property type="entry name" value="Munc13_1"/>
</dbReference>
<dbReference type="InterPro" id="IPR011993">
    <property type="entry name" value="PH-like_dom_sf"/>
</dbReference>
<evidence type="ECO:0000256" key="1">
    <source>
        <dbReference type="SAM" id="MobiDB-lite"/>
    </source>
</evidence>
<proteinExistence type="predicted"/>
<dbReference type="PROSITE" id="PS51259">
    <property type="entry name" value="MHD2"/>
    <property type="match status" value="1"/>
</dbReference>
<evidence type="ECO:0008006" key="6">
    <source>
        <dbReference type="Google" id="ProtNLM"/>
    </source>
</evidence>
<dbReference type="EMBL" id="GL377573">
    <property type="protein sequence ID" value="EFJ31670.1"/>
    <property type="molecule type" value="Genomic_DNA"/>
</dbReference>
<dbReference type="InterPro" id="IPR057984">
    <property type="entry name" value="PATROL1_C"/>
</dbReference>
<feature type="region of interest" description="Disordered" evidence="1">
    <location>
        <begin position="86"/>
        <end position="113"/>
    </location>
</feature>
<feature type="compositionally biased region" description="Low complexity" evidence="1">
    <location>
        <begin position="1390"/>
        <end position="1409"/>
    </location>
</feature>
<dbReference type="OMA" id="SYMLADE"/>
<dbReference type="KEGG" id="smo:SELMODRAFT_439923"/>
<dbReference type="InterPro" id="IPR035892">
    <property type="entry name" value="C2_domain_sf"/>
</dbReference>